<evidence type="ECO:0000313" key="2">
    <source>
        <dbReference type="EMBL" id="CAI5710362.1"/>
    </source>
</evidence>
<accession>A0AAV0SY60</accession>
<gene>
    <name evidence="2" type="ORF">PDE001_LOCUS426</name>
</gene>
<reference evidence="2" key="1">
    <citation type="submission" date="2022-12" db="EMBL/GenBank/DDBJ databases">
        <authorList>
            <person name="Webb A."/>
        </authorList>
    </citation>
    <scope>NUCLEOTIDE SEQUENCE</scope>
    <source>
        <strain evidence="2">Pd1</strain>
    </source>
</reference>
<protein>
    <submittedName>
        <fullName evidence="2">Uncharacterized protein</fullName>
    </submittedName>
</protein>
<evidence type="ECO:0000313" key="3">
    <source>
        <dbReference type="Proteomes" id="UP001162029"/>
    </source>
</evidence>
<dbReference type="AlphaFoldDB" id="A0AAV0SY60"/>
<feature type="region of interest" description="Disordered" evidence="1">
    <location>
        <begin position="1"/>
        <end position="21"/>
    </location>
</feature>
<proteinExistence type="predicted"/>
<evidence type="ECO:0000256" key="1">
    <source>
        <dbReference type="SAM" id="MobiDB-lite"/>
    </source>
</evidence>
<keyword evidence="3" id="KW-1185">Reference proteome</keyword>
<comment type="caution">
    <text evidence="2">The sequence shown here is derived from an EMBL/GenBank/DDBJ whole genome shotgun (WGS) entry which is preliminary data.</text>
</comment>
<organism evidence="2 3">
    <name type="scientific">Peronospora destructor</name>
    <dbReference type="NCBI Taxonomy" id="86335"/>
    <lineage>
        <taxon>Eukaryota</taxon>
        <taxon>Sar</taxon>
        <taxon>Stramenopiles</taxon>
        <taxon>Oomycota</taxon>
        <taxon>Peronosporomycetes</taxon>
        <taxon>Peronosporales</taxon>
        <taxon>Peronosporaceae</taxon>
        <taxon>Peronospora</taxon>
    </lineage>
</organism>
<dbReference type="Proteomes" id="UP001162029">
    <property type="component" value="Unassembled WGS sequence"/>
</dbReference>
<feature type="compositionally biased region" description="Polar residues" evidence="1">
    <location>
        <begin position="9"/>
        <end position="19"/>
    </location>
</feature>
<name>A0AAV0SY60_9STRA</name>
<dbReference type="EMBL" id="CANTFM010000071">
    <property type="protein sequence ID" value="CAI5710362.1"/>
    <property type="molecule type" value="Genomic_DNA"/>
</dbReference>
<sequence>MSMKRERSVSMSRSPSIGSPQLDHFASHGWVYVQKVLSLSELRVLQTESSALYACQSAESIVAQGCVVDALAQCPMRDSDKARVESSCYLDSSIEEE</sequence>